<protein>
    <submittedName>
        <fullName evidence="2">Sialidase family protein</fullName>
        <ecNumber evidence="2">3.2.1.-</ecNumber>
    </submittedName>
</protein>
<dbReference type="Gene3D" id="2.120.10.10">
    <property type="match status" value="1"/>
</dbReference>
<dbReference type="EMBL" id="JBHTJZ010000030">
    <property type="protein sequence ID" value="MFD0961093.1"/>
    <property type="molecule type" value="Genomic_DNA"/>
</dbReference>
<dbReference type="InterPro" id="IPR011040">
    <property type="entry name" value="Sialidase"/>
</dbReference>
<sequence>MPAQSPTPINFSGKLGTFVTLPDQTVLSIYTVGKKPNEWKDISIPQRLYVRRSTDHGLTWGNPELAFEFAAEPGAIKMIDLDHAPLVTTDGTVHLYGFILKNWDNDIPYRERKIDMYHLYSRDNGHTWEGPDMIDYGHSYTGSLNAITQLSSGRIVMPFSYLSNRTSACFVSEVILSDDQGFTWRNAHADLVIDNGGGALESGSVEPVTVELPDGRVWMIIRTQTGRLYESYSTDLGETWSVPEPTRFFASNAPAGIIRLKDDRLLMCWNHSKCEPISHGVSYSRQSLVAAIRDHDGEWSGYREIVHLSQEEHENHSVCYPWLSELGDGNVLVGYLSVHLRDWMGTVDFKLVKIDPEWVGEREQLENWEDDLKGSSVTNDGVIVEQTDHDKMVRLKKEAAETSVGLTRNFPYSEQGAVTFMLLLEEQFGGCYLSVSESFLKPSDRQGGHFRLQITSDGSIHVQYMNEGPYYPLKTTKKLESNQWAEMTIKWDCRQEHANVLLNGESVGVLPQLEQGRGISYARLHMAEAGGGLQIKSIKSSAVLHEG</sequence>
<dbReference type="Proteomes" id="UP001596989">
    <property type="component" value="Unassembled WGS sequence"/>
</dbReference>
<dbReference type="SUPFAM" id="SSF50939">
    <property type="entry name" value="Sialidases"/>
    <property type="match status" value="1"/>
</dbReference>
<feature type="domain" description="Sialidase" evidence="1">
    <location>
        <begin position="88"/>
        <end position="331"/>
    </location>
</feature>
<dbReference type="RefSeq" id="WP_377566329.1">
    <property type="nucleotide sequence ID" value="NZ_JBHTJZ010000030.1"/>
</dbReference>
<comment type="caution">
    <text evidence="2">The sequence shown here is derived from an EMBL/GenBank/DDBJ whole genome shotgun (WGS) entry which is preliminary data.</text>
</comment>
<evidence type="ECO:0000313" key="3">
    <source>
        <dbReference type="Proteomes" id="UP001596989"/>
    </source>
</evidence>
<keyword evidence="3" id="KW-1185">Reference proteome</keyword>
<evidence type="ECO:0000313" key="2">
    <source>
        <dbReference type="EMBL" id="MFD0961093.1"/>
    </source>
</evidence>
<dbReference type="GO" id="GO:0016798">
    <property type="term" value="F:hydrolase activity, acting on glycosyl bonds"/>
    <property type="evidence" value="ECO:0007669"/>
    <property type="project" value="UniProtKB-KW"/>
</dbReference>
<organism evidence="2 3">
    <name type="scientific">Paenibacillus chungangensis</name>
    <dbReference type="NCBI Taxonomy" id="696535"/>
    <lineage>
        <taxon>Bacteria</taxon>
        <taxon>Bacillati</taxon>
        <taxon>Bacillota</taxon>
        <taxon>Bacilli</taxon>
        <taxon>Bacillales</taxon>
        <taxon>Paenibacillaceae</taxon>
        <taxon>Paenibacillus</taxon>
    </lineage>
</organism>
<dbReference type="PANTHER" id="PTHR43752:SF2">
    <property type="entry name" value="BNR_ASP-BOX REPEAT FAMILY PROTEIN"/>
    <property type="match status" value="1"/>
</dbReference>
<dbReference type="CDD" id="cd15482">
    <property type="entry name" value="Sialidase_non-viral"/>
    <property type="match status" value="1"/>
</dbReference>
<dbReference type="PANTHER" id="PTHR43752">
    <property type="entry name" value="BNR/ASP-BOX REPEAT FAMILY PROTEIN"/>
    <property type="match status" value="1"/>
</dbReference>
<keyword evidence="2" id="KW-0326">Glycosidase</keyword>
<keyword evidence="2" id="KW-0378">Hydrolase</keyword>
<reference evidence="3" key="1">
    <citation type="journal article" date="2019" name="Int. J. Syst. Evol. Microbiol.">
        <title>The Global Catalogue of Microorganisms (GCM) 10K type strain sequencing project: providing services to taxonomists for standard genome sequencing and annotation.</title>
        <authorList>
            <consortium name="The Broad Institute Genomics Platform"/>
            <consortium name="The Broad Institute Genome Sequencing Center for Infectious Disease"/>
            <person name="Wu L."/>
            <person name="Ma J."/>
        </authorList>
    </citation>
    <scope>NUCLEOTIDE SEQUENCE [LARGE SCALE GENOMIC DNA]</scope>
    <source>
        <strain evidence="3">CCUG 59129</strain>
    </source>
</reference>
<dbReference type="EC" id="3.2.1.-" evidence="2"/>
<dbReference type="Pfam" id="PF13088">
    <property type="entry name" value="BNR_2"/>
    <property type="match status" value="1"/>
</dbReference>
<evidence type="ECO:0000259" key="1">
    <source>
        <dbReference type="Pfam" id="PF13088"/>
    </source>
</evidence>
<proteinExistence type="predicted"/>
<dbReference type="InterPro" id="IPR036278">
    <property type="entry name" value="Sialidase_sf"/>
</dbReference>
<name>A0ABW3HU57_9BACL</name>
<gene>
    <name evidence="2" type="ORF">ACFQ2I_17150</name>
</gene>
<accession>A0ABW3HU57</accession>